<organism evidence="11 12">
    <name type="scientific">Halovivax ruber (strain DSM 18193 / JCM 13892 / XH-70)</name>
    <dbReference type="NCBI Taxonomy" id="797302"/>
    <lineage>
        <taxon>Archaea</taxon>
        <taxon>Methanobacteriati</taxon>
        <taxon>Methanobacteriota</taxon>
        <taxon>Stenosarchaea group</taxon>
        <taxon>Halobacteria</taxon>
        <taxon>Halobacteriales</taxon>
        <taxon>Natrialbaceae</taxon>
        <taxon>Halovivax</taxon>
    </lineage>
</organism>
<dbReference type="Proteomes" id="UP000010846">
    <property type="component" value="Chromosome"/>
</dbReference>
<dbReference type="EMBL" id="CP003050">
    <property type="protein sequence ID" value="AGB15881.1"/>
    <property type="molecule type" value="Genomic_DNA"/>
</dbReference>
<dbReference type="GO" id="GO:0000155">
    <property type="term" value="F:phosphorelay sensor kinase activity"/>
    <property type="evidence" value="ECO:0007669"/>
    <property type="project" value="InterPro"/>
</dbReference>
<dbReference type="HOGENOM" id="CLU_000445_114_58_2"/>
<dbReference type="GeneID" id="14375521"/>
<evidence type="ECO:0000256" key="9">
    <source>
        <dbReference type="SAM" id="Phobius"/>
    </source>
</evidence>
<dbReference type="Pfam" id="PF16927">
    <property type="entry name" value="HisKA_7TM"/>
    <property type="match status" value="1"/>
</dbReference>
<dbReference type="GO" id="GO:0005524">
    <property type="term" value="F:ATP binding"/>
    <property type="evidence" value="ECO:0007669"/>
    <property type="project" value="UniProtKB-KW"/>
</dbReference>
<feature type="transmembrane region" description="Helical" evidence="9">
    <location>
        <begin position="34"/>
        <end position="58"/>
    </location>
</feature>
<dbReference type="InterPro" id="IPR004358">
    <property type="entry name" value="Sig_transdc_His_kin-like_C"/>
</dbReference>
<evidence type="ECO:0000313" key="11">
    <source>
        <dbReference type="EMBL" id="AGB15881.1"/>
    </source>
</evidence>
<dbReference type="SUPFAM" id="SSF55785">
    <property type="entry name" value="PYP-like sensor domain (PAS domain)"/>
    <property type="match status" value="1"/>
</dbReference>
<keyword evidence="4" id="KW-0808">Transferase</keyword>
<keyword evidence="3" id="KW-0597">Phosphoprotein</keyword>
<dbReference type="KEGG" id="hru:Halru_1267"/>
<evidence type="ECO:0000256" key="1">
    <source>
        <dbReference type="ARBA" id="ARBA00000085"/>
    </source>
</evidence>
<keyword evidence="12" id="KW-1185">Reference proteome</keyword>
<feature type="transmembrane region" description="Helical" evidence="9">
    <location>
        <begin position="6"/>
        <end position="22"/>
    </location>
</feature>
<feature type="transmembrane region" description="Helical" evidence="9">
    <location>
        <begin position="144"/>
        <end position="165"/>
    </location>
</feature>
<dbReference type="GO" id="GO:0005886">
    <property type="term" value="C:plasma membrane"/>
    <property type="evidence" value="ECO:0007669"/>
    <property type="project" value="UniProtKB-SubCell"/>
</dbReference>
<dbReference type="InterPro" id="IPR013656">
    <property type="entry name" value="PAS_4"/>
</dbReference>
<dbReference type="eggNOG" id="arCOG02327">
    <property type="taxonomic scope" value="Archaea"/>
</dbReference>
<evidence type="ECO:0000313" key="12">
    <source>
        <dbReference type="Proteomes" id="UP000010846"/>
    </source>
</evidence>
<dbReference type="InterPro" id="IPR031621">
    <property type="entry name" value="HisKA_7TM"/>
</dbReference>
<dbReference type="InterPro" id="IPR003594">
    <property type="entry name" value="HATPase_dom"/>
</dbReference>
<dbReference type="InterPro" id="IPR035965">
    <property type="entry name" value="PAS-like_dom_sf"/>
</dbReference>
<dbReference type="InterPro" id="IPR000014">
    <property type="entry name" value="PAS"/>
</dbReference>
<dbReference type="PRINTS" id="PR00344">
    <property type="entry name" value="BCTRLSENSOR"/>
</dbReference>
<feature type="transmembrane region" description="Helical" evidence="9">
    <location>
        <begin position="210"/>
        <end position="232"/>
    </location>
</feature>
<evidence type="ECO:0000256" key="2">
    <source>
        <dbReference type="ARBA" id="ARBA00012438"/>
    </source>
</evidence>
<dbReference type="InterPro" id="IPR036890">
    <property type="entry name" value="HATPase_C_sf"/>
</dbReference>
<dbReference type="Gene3D" id="3.30.450.20">
    <property type="entry name" value="PAS domain"/>
    <property type="match status" value="1"/>
</dbReference>
<dbReference type="CDD" id="cd00082">
    <property type="entry name" value="HisKA"/>
    <property type="match status" value="1"/>
</dbReference>
<evidence type="ECO:0000256" key="4">
    <source>
        <dbReference type="ARBA" id="ARBA00022679"/>
    </source>
</evidence>
<feature type="transmembrane region" description="Helical" evidence="9">
    <location>
        <begin position="64"/>
        <end position="86"/>
    </location>
</feature>
<evidence type="ECO:0000256" key="6">
    <source>
        <dbReference type="ARBA" id="ARBA00022777"/>
    </source>
</evidence>
<feature type="transmembrane region" description="Helical" evidence="9">
    <location>
        <begin position="177"/>
        <end position="198"/>
    </location>
</feature>
<evidence type="ECO:0000256" key="7">
    <source>
        <dbReference type="ARBA" id="ARBA00022840"/>
    </source>
</evidence>
<dbReference type="EC" id="2.7.13.3" evidence="2"/>
<feature type="domain" description="Histidine kinase" evidence="10">
    <location>
        <begin position="354"/>
        <end position="564"/>
    </location>
</feature>
<accession>L0ICE3</accession>
<gene>
    <name evidence="11" type="ordered locus">Halru_1267</name>
</gene>
<evidence type="ECO:0000256" key="3">
    <source>
        <dbReference type="ARBA" id="ARBA00022553"/>
    </source>
</evidence>
<dbReference type="PROSITE" id="PS50109">
    <property type="entry name" value="HIS_KIN"/>
    <property type="match status" value="1"/>
</dbReference>
<dbReference type="Pfam" id="PF08448">
    <property type="entry name" value="PAS_4"/>
    <property type="match status" value="1"/>
</dbReference>
<name>L0ICE3_HALRX</name>
<sequence>MLPVPWPVVGSLLPIVGVGYLIRKLRDHRGKPGVNWFIVTLLAVMAWCLIYAGSLLVFDPRLRLVLEMGTWTAMMGTGITFLAFGLDYTGRGAMVRNPWFGMLVAVPVVTSGLVWTNPIHELVWTDFRLDPVLGVATVSYEFGALAYFAVLVGMVFVTAGMLVLFETVISYGPLFRSEALAVALSAVPPGMALLAWLTEIGPYPQLNLTPIMFLPHVAFDIYAFVGGGMFEFNPATRRTAQRRALEELDDPALVLDTRSRVVECNPAAESAFAVESPTALGEPITSLLGTSLDVDQTNTNQLIEYHGEGEYAEFSVSASALSGPSGGQVGYVLIFQNVTARRRRKQRLRVTNRVLRHNLRNDLNAASGYIELAREQVSDEDARAHLDRAKKDVVALLEMGEKARAFEQVLETLDTPTTTVSVESVLTELVERDEHAGQGDHSGDLTVTVPAGLELRLNERVFETLFANLIENGFEHAGTPDPRVTVSYDGIEGDHLAFRVRDRGSGIPDHELSVIERGEETPLSHGSGLGLWIVRWCTDALGGEIEFDSSAAGTTVTVRLPKQTLESQPTTDHETASSAQPRPR</sequence>
<keyword evidence="5" id="KW-0547">Nucleotide-binding</keyword>
<dbReference type="RefSeq" id="WP_015300535.1">
    <property type="nucleotide sequence ID" value="NC_019964.1"/>
</dbReference>
<dbReference type="PANTHER" id="PTHR44936">
    <property type="entry name" value="SENSOR PROTEIN CREC"/>
    <property type="match status" value="1"/>
</dbReference>
<evidence type="ECO:0000259" key="10">
    <source>
        <dbReference type="PROSITE" id="PS50109"/>
    </source>
</evidence>
<dbReference type="Pfam" id="PF02518">
    <property type="entry name" value="HATPase_c"/>
    <property type="match status" value="1"/>
</dbReference>
<dbReference type="OrthoDB" id="237703at2157"/>
<feature type="compositionally biased region" description="Polar residues" evidence="8">
    <location>
        <begin position="564"/>
        <end position="584"/>
    </location>
</feature>
<dbReference type="PANTHER" id="PTHR44936:SF10">
    <property type="entry name" value="SENSOR PROTEIN RSTB"/>
    <property type="match status" value="1"/>
</dbReference>
<dbReference type="InterPro" id="IPR005467">
    <property type="entry name" value="His_kinase_dom"/>
</dbReference>
<comment type="catalytic activity">
    <reaction evidence="1">
        <text>ATP + protein L-histidine = ADP + protein N-phospho-L-histidine.</text>
        <dbReference type="EC" id="2.7.13.3"/>
    </reaction>
</comment>
<dbReference type="InterPro" id="IPR050980">
    <property type="entry name" value="2C_sensor_his_kinase"/>
</dbReference>
<reference evidence="11" key="1">
    <citation type="submission" date="2011-09" db="EMBL/GenBank/DDBJ databases">
        <title>Complete sequence of Halovivax ruber XH-70.</title>
        <authorList>
            <consortium name="US DOE Joint Genome Institute"/>
            <person name="Lucas S."/>
            <person name="Han J."/>
            <person name="Lapidus A."/>
            <person name="Cheng J.-F."/>
            <person name="Goodwin L."/>
            <person name="Pitluck S."/>
            <person name="Peters L."/>
            <person name="Mikhailova N."/>
            <person name="Davenport K."/>
            <person name="Detter J.C."/>
            <person name="Han C."/>
            <person name="Tapia R."/>
            <person name="Land M."/>
            <person name="Hauser L."/>
            <person name="Kyrpides N."/>
            <person name="Ivanova N."/>
            <person name="Pagani I."/>
            <person name="Sproer C."/>
            <person name="Anderson I."/>
            <person name="Woyke T."/>
        </authorList>
    </citation>
    <scope>NUCLEOTIDE SEQUENCE</scope>
    <source>
        <strain evidence="11">XH-70</strain>
    </source>
</reference>
<evidence type="ECO:0000256" key="5">
    <source>
        <dbReference type="ARBA" id="ARBA00022741"/>
    </source>
</evidence>
<keyword evidence="9" id="KW-0812">Transmembrane</keyword>
<dbReference type="SMART" id="SM00387">
    <property type="entry name" value="HATPase_c"/>
    <property type="match status" value="1"/>
</dbReference>
<protein>
    <recommendedName>
        <fullName evidence="2">histidine kinase</fullName>
        <ecNumber evidence="2">2.7.13.3</ecNumber>
    </recommendedName>
</protein>
<dbReference type="STRING" id="797302.Halru_1267"/>
<dbReference type="SUPFAM" id="SSF55874">
    <property type="entry name" value="ATPase domain of HSP90 chaperone/DNA topoisomerase II/histidine kinase"/>
    <property type="match status" value="1"/>
</dbReference>
<dbReference type="InterPro" id="IPR003661">
    <property type="entry name" value="HisK_dim/P_dom"/>
</dbReference>
<feature type="region of interest" description="Disordered" evidence="8">
    <location>
        <begin position="561"/>
        <end position="584"/>
    </location>
</feature>
<dbReference type="Gene3D" id="3.30.565.10">
    <property type="entry name" value="Histidine kinase-like ATPase, C-terminal domain"/>
    <property type="match status" value="1"/>
</dbReference>
<keyword evidence="9" id="KW-0472">Membrane</keyword>
<keyword evidence="7" id="KW-0067">ATP-binding</keyword>
<feature type="transmembrane region" description="Helical" evidence="9">
    <location>
        <begin position="98"/>
        <end position="116"/>
    </location>
</feature>
<keyword evidence="9" id="KW-1133">Transmembrane helix</keyword>
<keyword evidence="6 11" id="KW-0418">Kinase</keyword>
<evidence type="ECO:0000256" key="8">
    <source>
        <dbReference type="SAM" id="MobiDB-lite"/>
    </source>
</evidence>
<dbReference type="CDD" id="cd00130">
    <property type="entry name" value="PAS"/>
    <property type="match status" value="1"/>
</dbReference>
<dbReference type="AlphaFoldDB" id="L0ICE3"/>
<proteinExistence type="predicted"/>